<organism evidence="2 3">
    <name type="scientific">Micromonospora craniellae</name>
    <dbReference type="NCBI Taxonomy" id="2294034"/>
    <lineage>
        <taxon>Bacteria</taxon>
        <taxon>Bacillati</taxon>
        <taxon>Actinomycetota</taxon>
        <taxon>Actinomycetes</taxon>
        <taxon>Micromonosporales</taxon>
        <taxon>Micromonosporaceae</taxon>
        <taxon>Micromonospora</taxon>
    </lineage>
</organism>
<evidence type="ECO:0000313" key="3">
    <source>
        <dbReference type="Proteomes" id="UP000262621"/>
    </source>
</evidence>
<evidence type="ECO:0000256" key="1">
    <source>
        <dbReference type="SAM" id="MobiDB-lite"/>
    </source>
</evidence>
<sequence length="265" mass="29461">MSHANGTALTRHGSRVQRLTPPPAERPKKTNPRPVVVPQAVIRQMIVCVSDDLTAVLHASTRNLDRHLGVGGTSCRRFWATPTLRPWQRRHLIDWQKATTGPQCCAGGPVRLLDLTGMGHAAHMGAVLRHQQWSHVVAGTRPATPWAVFLQRHLTDPSDYPMHLATAEFHRQPRVQAMRMHNATAYGPGLEVADLEIFQAGASAYANYHALWASCTDALLTEDGHRLHPASAFFADRITYLQQAHHHLQSLHGTQQLFAIDLRTP</sequence>
<accession>A0A372FSQ9</accession>
<reference evidence="2 3" key="1">
    <citation type="submission" date="2018-08" db="EMBL/GenBank/DDBJ databases">
        <title>Verrucosispora craniellae sp. nov., isolated from a marine sponge in the South China Sea.</title>
        <authorList>
            <person name="Li L."/>
            <person name="Lin H.W."/>
        </authorList>
    </citation>
    <scope>NUCLEOTIDE SEQUENCE [LARGE SCALE GENOMIC DNA]</scope>
    <source>
        <strain evidence="2 3">LHW63014</strain>
    </source>
</reference>
<dbReference type="AlphaFoldDB" id="A0A372FSQ9"/>
<dbReference type="Proteomes" id="UP000262621">
    <property type="component" value="Unassembled WGS sequence"/>
</dbReference>
<proteinExistence type="predicted"/>
<gene>
    <name evidence="2" type="ORF">D0Q02_26115</name>
</gene>
<protein>
    <submittedName>
        <fullName evidence="2">Uncharacterized protein</fullName>
    </submittedName>
</protein>
<dbReference type="RefSeq" id="WP_117230653.1">
    <property type="nucleotide sequence ID" value="NZ_CP061725.1"/>
</dbReference>
<evidence type="ECO:0000313" key="2">
    <source>
        <dbReference type="EMBL" id="RFS43753.1"/>
    </source>
</evidence>
<comment type="caution">
    <text evidence="2">The sequence shown here is derived from an EMBL/GenBank/DDBJ whole genome shotgun (WGS) entry which is preliminary data.</text>
</comment>
<dbReference type="EMBL" id="QVFU01000046">
    <property type="protein sequence ID" value="RFS43753.1"/>
    <property type="molecule type" value="Genomic_DNA"/>
</dbReference>
<name>A0A372FSQ9_9ACTN</name>
<feature type="region of interest" description="Disordered" evidence="1">
    <location>
        <begin position="1"/>
        <end position="36"/>
    </location>
</feature>
<keyword evidence="3" id="KW-1185">Reference proteome</keyword>
<dbReference type="OrthoDB" id="3352716at2"/>